<name>A0A1S5RME4_9BILA</name>
<accession>A0A1S5RME4</accession>
<keyword evidence="5" id="KW-0175">Coiled coil</keyword>
<evidence type="ECO:0000313" key="8">
    <source>
        <dbReference type="EMBL" id="AOC59158.1"/>
    </source>
</evidence>
<proteinExistence type="evidence at transcript level"/>
<keyword evidence="6" id="KW-0446">Lipid-binding</keyword>
<feature type="signal peptide" evidence="7">
    <location>
        <begin position="1"/>
        <end position="21"/>
    </location>
</feature>
<dbReference type="Gene3D" id="1.20.120.1100">
    <property type="match status" value="1"/>
</dbReference>
<dbReference type="GO" id="GO:0008289">
    <property type="term" value="F:lipid binding"/>
    <property type="evidence" value="ECO:0007669"/>
    <property type="project" value="UniProtKB-KW"/>
</dbReference>
<evidence type="ECO:0000256" key="6">
    <source>
        <dbReference type="ARBA" id="ARBA00023121"/>
    </source>
</evidence>
<gene>
    <name evidence="8" type="primary">far-2</name>
</gene>
<evidence type="ECO:0000256" key="1">
    <source>
        <dbReference type="ARBA" id="ARBA00004613"/>
    </source>
</evidence>
<dbReference type="InterPro" id="IPR008632">
    <property type="entry name" value="Gp-FAR-1"/>
</dbReference>
<evidence type="ECO:0000256" key="5">
    <source>
        <dbReference type="ARBA" id="ARBA00023054"/>
    </source>
</evidence>
<comment type="similarity">
    <text evidence="2">Belongs to the fatty-acid and retinol-binding protein (FARBP) family.</text>
</comment>
<dbReference type="EMBL" id="KT387726">
    <property type="protein sequence ID" value="AOC59158.1"/>
    <property type="molecule type" value="mRNA"/>
</dbReference>
<dbReference type="Pfam" id="PF05823">
    <property type="entry name" value="Gp-FAR-1"/>
    <property type="match status" value="1"/>
</dbReference>
<feature type="chain" id="PRO_5010535455" evidence="7">
    <location>
        <begin position="22"/>
        <end position="172"/>
    </location>
</feature>
<comment type="subcellular location">
    <subcellularLocation>
        <location evidence="1">Secreted</location>
    </subcellularLocation>
</comment>
<dbReference type="SMR" id="A0A1S5RME4"/>
<keyword evidence="3" id="KW-0964">Secreted</keyword>
<evidence type="ECO:0000256" key="4">
    <source>
        <dbReference type="ARBA" id="ARBA00022729"/>
    </source>
</evidence>
<protein>
    <submittedName>
        <fullName evidence="8">Fatty-acid and retinol-binding protein 2</fullName>
    </submittedName>
</protein>
<evidence type="ECO:0000256" key="2">
    <source>
        <dbReference type="ARBA" id="ARBA00006648"/>
    </source>
</evidence>
<keyword evidence="4 7" id="KW-0732">Signal</keyword>
<evidence type="ECO:0000256" key="7">
    <source>
        <dbReference type="SAM" id="SignalP"/>
    </source>
</evidence>
<sequence length="172" mass="19626">MSSTLWFHVFVCATLIVAVRGSVIGTLLELPEEYKDIPYPDAMETIKEFTPEELKLIKEAIEKDGGQYKSDDIDVLSYIKPKDEKLYKELENIGSKVNNNVNKIRNPEANFAINELRIQFGAVNVKDHDAVVNQLNGWKKRFHELSKEGQDQIAQYFPGVAKTLKSNTRVRV</sequence>
<organism evidence="8">
    <name type="scientific">Aphelenchoides besseyi</name>
    <dbReference type="NCBI Taxonomy" id="269767"/>
    <lineage>
        <taxon>Eukaryota</taxon>
        <taxon>Metazoa</taxon>
        <taxon>Ecdysozoa</taxon>
        <taxon>Nematoda</taxon>
        <taxon>Chromadorea</taxon>
        <taxon>Rhabditida</taxon>
        <taxon>Tylenchina</taxon>
        <taxon>Tylenchomorpha</taxon>
        <taxon>Aphelenchoidea</taxon>
        <taxon>Aphelenchoididae</taxon>
        <taxon>Aphelenchoides</taxon>
    </lineage>
</organism>
<dbReference type="GO" id="GO:0005576">
    <property type="term" value="C:extracellular region"/>
    <property type="evidence" value="ECO:0007669"/>
    <property type="project" value="UniProtKB-SubCell"/>
</dbReference>
<dbReference type="AlphaFoldDB" id="A0A1S5RME4"/>
<evidence type="ECO:0000256" key="3">
    <source>
        <dbReference type="ARBA" id="ARBA00022525"/>
    </source>
</evidence>
<reference evidence="8" key="1">
    <citation type="submission" date="2015-08" db="EMBL/GenBank/DDBJ databases">
        <authorList>
            <person name="Babu N.S."/>
            <person name="Beckwith C.J."/>
            <person name="Beseler K.G."/>
            <person name="Brison A."/>
            <person name="Carone J.V."/>
            <person name="Caskin T.P."/>
            <person name="Diamond M."/>
            <person name="Durham M.E."/>
            <person name="Foxe J.M."/>
            <person name="Go M."/>
            <person name="Henderson B.A."/>
            <person name="Jones I.B."/>
            <person name="McGettigan J.A."/>
            <person name="Micheletti S.J."/>
            <person name="Nasrallah M.E."/>
            <person name="Ortiz D."/>
            <person name="Piller C.R."/>
            <person name="Privatt S.R."/>
            <person name="Schneider S.L."/>
            <person name="Sharp S."/>
            <person name="Smith T.C."/>
            <person name="Stanton J.D."/>
            <person name="Ullery H.E."/>
            <person name="Wilson R.J."/>
            <person name="Serrano M.G."/>
            <person name="Buck G."/>
            <person name="Lee V."/>
            <person name="Wang Y."/>
            <person name="Carvalho R."/>
            <person name="Voegtly L."/>
            <person name="Shi R."/>
            <person name="Duckworth R."/>
            <person name="Johnson A."/>
            <person name="Loviza R."/>
            <person name="Walstead R."/>
            <person name="Shah Z."/>
            <person name="Kiflezghi M."/>
            <person name="Wade K."/>
            <person name="Ball S.L."/>
            <person name="Bradley K.W."/>
            <person name="Asai D.J."/>
            <person name="Bowman C.A."/>
            <person name="Russell D.A."/>
            <person name="Pope W.H."/>
            <person name="Jacobs-Sera D."/>
            <person name="Hendrix R.W."/>
            <person name="Hatfull G.F."/>
        </authorList>
    </citation>
    <scope>NUCLEOTIDE SEQUENCE</scope>
</reference>